<evidence type="ECO:0000256" key="3">
    <source>
        <dbReference type="ARBA" id="ARBA00022748"/>
    </source>
</evidence>
<dbReference type="GO" id="GO:0022857">
    <property type="term" value="F:transmembrane transporter activity"/>
    <property type="evidence" value="ECO:0007669"/>
    <property type="project" value="InterPro"/>
</dbReference>
<dbReference type="AlphaFoldDB" id="A0A382WA50"/>
<keyword evidence="3" id="KW-0201">Cytochrome c-type biogenesis</keyword>
<dbReference type="GO" id="GO:0005524">
    <property type="term" value="F:ATP binding"/>
    <property type="evidence" value="ECO:0007669"/>
    <property type="project" value="UniProtKB-KW"/>
</dbReference>
<evidence type="ECO:0000259" key="5">
    <source>
        <dbReference type="PROSITE" id="PS50893"/>
    </source>
</evidence>
<dbReference type="EMBL" id="UINC01158161">
    <property type="protein sequence ID" value="SVD55549.1"/>
    <property type="molecule type" value="Genomic_DNA"/>
</dbReference>
<dbReference type="SUPFAM" id="SSF52540">
    <property type="entry name" value="P-loop containing nucleoside triphosphate hydrolases"/>
    <property type="match status" value="1"/>
</dbReference>
<evidence type="ECO:0000256" key="1">
    <source>
        <dbReference type="ARBA" id="ARBA00022448"/>
    </source>
</evidence>
<evidence type="ECO:0000313" key="6">
    <source>
        <dbReference type="EMBL" id="SVD55549.1"/>
    </source>
</evidence>
<dbReference type="InterPro" id="IPR027417">
    <property type="entry name" value="P-loop_NTPase"/>
</dbReference>
<keyword evidence="1" id="KW-0813">Transport</keyword>
<dbReference type="GO" id="GO:0016887">
    <property type="term" value="F:ATP hydrolysis activity"/>
    <property type="evidence" value="ECO:0007669"/>
    <property type="project" value="InterPro"/>
</dbReference>
<dbReference type="GO" id="GO:0017004">
    <property type="term" value="P:cytochrome complex assembly"/>
    <property type="evidence" value="ECO:0007669"/>
    <property type="project" value="UniProtKB-KW"/>
</dbReference>
<protein>
    <recommendedName>
        <fullName evidence="5">ABC transporter domain-containing protein</fullName>
    </recommendedName>
</protein>
<name>A0A382WA50_9ZZZZ</name>
<organism evidence="6">
    <name type="scientific">marine metagenome</name>
    <dbReference type="NCBI Taxonomy" id="408172"/>
    <lineage>
        <taxon>unclassified sequences</taxon>
        <taxon>metagenomes</taxon>
        <taxon>ecological metagenomes</taxon>
    </lineage>
</organism>
<evidence type="ECO:0000256" key="4">
    <source>
        <dbReference type="ARBA" id="ARBA00022840"/>
    </source>
</evidence>
<dbReference type="InterPro" id="IPR051782">
    <property type="entry name" value="ABC_Transporter_VariousFunc"/>
</dbReference>
<gene>
    <name evidence="6" type="ORF">METZ01_LOCUS408403</name>
</gene>
<proteinExistence type="predicted"/>
<dbReference type="Gene3D" id="3.40.50.300">
    <property type="entry name" value="P-loop containing nucleotide triphosphate hydrolases"/>
    <property type="match status" value="1"/>
</dbReference>
<dbReference type="PANTHER" id="PTHR42939">
    <property type="entry name" value="ABC TRANSPORTER ATP-BINDING PROTEIN ALBC-RELATED"/>
    <property type="match status" value="1"/>
</dbReference>
<dbReference type="CDD" id="cd03230">
    <property type="entry name" value="ABC_DR_subfamily_A"/>
    <property type="match status" value="1"/>
</dbReference>
<dbReference type="InterPro" id="IPR003593">
    <property type="entry name" value="AAA+_ATPase"/>
</dbReference>
<sequence>MGTVRLEQVTKRYGALAAVNSVDLEIEAGALLLVAGANGAGKSTLLRILAGLIRPTRGRVLVNGQPPHSSLKSRAEIGLLSHKNLLYDTLTARENLLFCGRLYGLEDRRETAEAALANVGMSARADTPVGTLSRGMKQRLALARATLHRPGLLLLDEPFEGLDRRASQALSQRLTDLRARKKTTVVVVTHRVDEVVDLVDKVAVMERGRLCCDSAWRGGSLEELQALCDSNLQGV</sequence>
<evidence type="ECO:0000256" key="2">
    <source>
        <dbReference type="ARBA" id="ARBA00022741"/>
    </source>
</evidence>
<accession>A0A382WA50</accession>
<keyword evidence="4" id="KW-0067">ATP-binding</keyword>
<dbReference type="PANTHER" id="PTHR42939:SF1">
    <property type="entry name" value="ABC TRANSPORTER ATP-BINDING PROTEIN ALBC-RELATED"/>
    <property type="match status" value="1"/>
</dbReference>
<dbReference type="InterPro" id="IPR003439">
    <property type="entry name" value="ABC_transporter-like_ATP-bd"/>
</dbReference>
<reference evidence="6" key="1">
    <citation type="submission" date="2018-05" db="EMBL/GenBank/DDBJ databases">
        <authorList>
            <person name="Lanie J.A."/>
            <person name="Ng W.-L."/>
            <person name="Kazmierczak K.M."/>
            <person name="Andrzejewski T.M."/>
            <person name="Davidsen T.M."/>
            <person name="Wayne K.J."/>
            <person name="Tettelin H."/>
            <person name="Glass J.I."/>
            <person name="Rusch D."/>
            <person name="Podicherti R."/>
            <person name="Tsui H.-C.T."/>
            <person name="Winkler M.E."/>
        </authorList>
    </citation>
    <scope>NUCLEOTIDE SEQUENCE</scope>
</reference>
<keyword evidence="2" id="KW-0547">Nucleotide-binding</keyword>
<dbReference type="Pfam" id="PF00005">
    <property type="entry name" value="ABC_tran"/>
    <property type="match status" value="1"/>
</dbReference>
<dbReference type="SMART" id="SM00382">
    <property type="entry name" value="AAA"/>
    <property type="match status" value="1"/>
</dbReference>
<dbReference type="PROSITE" id="PS50893">
    <property type="entry name" value="ABC_TRANSPORTER_2"/>
    <property type="match status" value="1"/>
</dbReference>
<dbReference type="NCBIfam" id="TIGR01189">
    <property type="entry name" value="ccmA"/>
    <property type="match status" value="1"/>
</dbReference>
<dbReference type="InterPro" id="IPR005895">
    <property type="entry name" value="ABC_transptr_haem_export_CcmA"/>
</dbReference>
<feature type="domain" description="ABC transporter" evidence="5">
    <location>
        <begin position="4"/>
        <end position="232"/>
    </location>
</feature>